<dbReference type="EMBL" id="CADEBC010000232">
    <property type="protein sequence ID" value="CAB3226948.1"/>
    <property type="molecule type" value="Genomic_DNA"/>
</dbReference>
<keyword evidence="2" id="KW-1185">Reference proteome</keyword>
<reference evidence="1 2" key="1">
    <citation type="submission" date="2020-04" db="EMBL/GenBank/DDBJ databases">
        <authorList>
            <person name="Wallbank WR R."/>
            <person name="Pardo Diaz C."/>
            <person name="Kozak K."/>
            <person name="Martin S."/>
            <person name="Jiggins C."/>
            <person name="Moest M."/>
            <person name="Warren A I."/>
            <person name="Byers J.R.P. K."/>
            <person name="Montejo-Kovacevich G."/>
            <person name="Yen C E."/>
        </authorList>
    </citation>
    <scope>NUCLEOTIDE SEQUENCE [LARGE SCALE GENOMIC DNA]</scope>
</reference>
<comment type="caution">
    <text evidence="1">The sequence shown here is derived from an EMBL/GenBank/DDBJ whole genome shotgun (WGS) entry which is preliminary data.</text>
</comment>
<dbReference type="Proteomes" id="UP000494106">
    <property type="component" value="Unassembled WGS sequence"/>
</dbReference>
<proteinExistence type="predicted"/>
<name>A0A8S0Z506_ARCPL</name>
<sequence length="94" mass="10649">MRTGERFCGIVPDLAHLQMPPLENATFDVENVTEKDELSTCKFVSRKFAHHVEAYLGIDLYSTLSVTGLCLYNYVNSLPKTSVYFMIAMADCNY</sequence>
<dbReference type="AlphaFoldDB" id="A0A8S0Z506"/>
<gene>
    <name evidence="1" type="ORF">APLA_LOCUS3158</name>
</gene>
<evidence type="ECO:0000313" key="2">
    <source>
        <dbReference type="Proteomes" id="UP000494106"/>
    </source>
</evidence>
<evidence type="ECO:0000313" key="1">
    <source>
        <dbReference type="EMBL" id="CAB3226948.1"/>
    </source>
</evidence>
<organism evidence="1 2">
    <name type="scientific">Arctia plantaginis</name>
    <name type="common">Wood tiger moth</name>
    <name type="synonym">Phalaena plantaginis</name>
    <dbReference type="NCBI Taxonomy" id="874455"/>
    <lineage>
        <taxon>Eukaryota</taxon>
        <taxon>Metazoa</taxon>
        <taxon>Ecdysozoa</taxon>
        <taxon>Arthropoda</taxon>
        <taxon>Hexapoda</taxon>
        <taxon>Insecta</taxon>
        <taxon>Pterygota</taxon>
        <taxon>Neoptera</taxon>
        <taxon>Endopterygota</taxon>
        <taxon>Lepidoptera</taxon>
        <taxon>Glossata</taxon>
        <taxon>Ditrysia</taxon>
        <taxon>Noctuoidea</taxon>
        <taxon>Erebidae</taxon>
        <taxon>Arctiinae</taxon>
        <taxon>Arctia</taxon>
    </lineage>
</organism>
<accession>A0A8S0Z506</accession>
<protein>
    <submittedName>
        <fullName evidence="1">Uncharacterized protein</fullName>
    </submittedName>
</protein>